<dbReference type="STRING" id="35818.HPU229336_00510"/>
<reference evidence="5 6" key="1">
    <citation type="submission" date="2014-06" db="EMBL/GenBank/DDBJ databases">
        <title>Helicobacter pullorum isolates in fresh chicken meat - phenotypic and genotypic features.</title>
        <authorList>
            <person name="Borges V."/>
            <person name="Santos A."/>
            <person name="Correia C.B."/>
            <person name="Saraiva M."/>
            <person name="Menard A."/>
            <person name="Vieira L."/>
            <person name="Sampaio D.A."/>
            <person name="Gomes J.P."/>
            <person name="Oleastro M."/>
        </authorList>
    </citation>
    <scope>NUCLEOTIDE SEQUENCE [LARGE SCALE GENOMIC DNA]</scope>
    <source>
        <strain evidence="5 6">229334/12</strain>
    </source>
</reference>
<dbReference type="Gene3D" id="3.40.50.1000">
    <property type="entry name" value="HAD superfamily/HAD-like"/>
    <property type="match status" value="1"/>
</dbReference>
<dbReference type="PANTHER" id="PTHR43434">
    <property type="entry name" value="PHOSPHOGLYCOLATE PHOSPHATASE"/>
    <property type="match status" value="1"/>
</dbReference>
<dbReference type="InterPro" id="IPR041492">
    <property type="entry name" value="HAD_2"/>
</dbReference>
<dbReference type="SUPFAM" id="SSF56784">
    <property type="entry name" value="HAD-like"/>
    <property type="match status" value="1"/>
</dbReference>
<dbReference type="AlphaFoldDB" id="A0A0N1EIL5"/>
<gene>
    <name evidence="5" type="ORF">HPU229334_05010</name>
</gene>
<name>A0A0N1EIL5_9HELI</name>
<dbReference type="PANTHER" id="PTHR43434:SF1">
    <property type="entry name" value="PHOSPHOGLYCOLATE PHOSPHATASE"/>
    <property type="match status" value="1"/>
</dbReference>
<dbReference type="InterPro" id="IPR006439">
    <property type="entry name" value="HAD-SF_hydro_IA"/>
</dbReference>
<sequence length="216" mass="24510">MTKNKIILFDLDGTLIDSTEAVYEGFCEAFKHHNKEIPHKESVSTLIGHTLEDMFHSLGIPKNECEKYINIYKEHYRKICNKKTTLLKNAKESILKADEFAYLGIVTTKTGLYSKALLEHFNVLQYFQCVIGRENVTYAKPDKEPILKALESFPKNIAKQDIFMIGDTPLDILAADNAEIKSFGVLSGYSSLELLQKYTNNLAKDSLDAVCKIQHL</sequence>
<organism evidence="5 6">
    <name type="scientific">Helicobacter pullorum</name>
    <dbReference type="NCBI Taxonomy" id="35818"/>
    <lineage>
        <taxon>Bacteria</taxon>
        <taxon>Pseudomonadati</taxon>
        <taxon>Campylobacterota</taxon>
        <taxon>Epsilonproteobacteria</taxon>
        <taxon>Campylobacterales</taxon>
        <taxon>Helicobacteraceae</taxon>
        <taxon>Helicobacter</taxon>
    </lineage>
</organism>
<comment type="catalytic activity">
    <reaction evidence="1">
        <text>2-phosphoglycolate + H2O = glycolate + phosphate</text>
        <dbReference type="Rhea" id="RHEA:14369"/>
        <dbReference type="ChEBI" id="CHEBI:15377"/>
        <dbReference type="ChEBI" id="CHEBI:29805"/>
        <dbReference type="ChEBI" id="CHEBI:43474"/>
        <dbReference type="ChEBI" id="CHEBI:58033"/>
        <dbReference type="EC" id="3.1.3.18"/>
    </reaction>
</comment>
<dbReference type="InterPro" id="IPR050155">
    <property type="entry name" value="HAD-like_hydrolase_sf"/>
</dbReference>
<proteinExistence type="inferred from homology"/>
<dbReference type="NCBIfam" id="TIGR01549">
    <property type="entry name" value="HAD-SF-IA-v1"/>
    <property type="match status" value="1"/>
</dbReference>
<evidence type="ECO:0000313" key="6">
    <source>
        <dbReference type="Proteomes" id="UP000037997"/>
    </source>
</evidence>
<dbReference type="GO" id="GO:0008967">
    <property type="term" value="F:phosphoglycolate phosphatase activity"/>
    <property type="evidence" value="ECO:0007669"/>
    <property type="project" value="UniProtKB-EC"/>
</dbReference>
<dbReference type="GO" id="GO:0006281">
    <property type="term" value="P:DNA repair"/>
    <property type="evidence" value="ECO:0007669"/>
    <property type="project" value="TreeGrafter"/>
</dbReference>
<dbReference type="EC" id="3.1.3.18" evidence="4"/>
<dbReference type="InterPro" id="IPR023198">
    <property type="entry name" value="PGP-like_dom2"/>
</dbReference>
<keyword evidence="5" id="KW-0378">Hydrolase</keyword>
<dbReference type="RefSeq" id="WP_054197845.1">
    <property type="nucleotide sequence ID" value="NZ_JNOC01000024.1"/>
</dbReference>
<evidence type="ECO:0000256" key="4">
    <source>
        <dbReference type="ARBA" id="ARBA00013078"/>
    </source>
</evidence>
<dbReference type="EMBL" id="JNOC01000024">
    <property type="protein sequence ID" value="KPH56005.1"/>
    <property type="molecule type" value="Genomic_DNA"/>
</dbReference>
<dbReference type="InterPro" id="IPR023214">
    <property type="entry name" value="HAD_sf"/>
</dbReference>
<dbReference type="Proteomes" id="UP000037997">
    <property type="component" value="Unassembled WGS sequence"/>
</dbReference>
<evidence type="ECO:0000256" key="1">
    <source>
        <dbReference type="ARBA" id="ARBA00000830"/>
    </source>
</evidence>
<dbReference type="PATRIC" id="fig|35818.11.peg.993"/>
<evidence type="ECO:0000256" key="3">
    <source>
        <dbReference type="ARBA" id="ARBA00006171"/>
    </source>
</evidence>
<protein>
    <recommendedName>
        <fullName evidence="4">phosphoglycolate phosphatase</fullName>
        <ecNumber evidence="4">3.1.3.18</ecNumber>
    </recommendedName>
</protein>
<dbReference type="GO" id="GO:0005829">
    <property type="term" value="C:cytosol"/>
    <property type="evidence" value="ECO:0007669"/>
    <property type="project" value="TreeGrafter"/>
</dbReference>
<dbReference type="InterPro" id="IPR036412">
    <property type="entry name" value="HAD-like_sf"/>
</dbReference>
<dbReference type="Gene3D" id="1.10.150.240">
    <property type="entry name" value="Putative phosphatase, domain 2"/>
    <property type="match status" value="1"/>
</dbReference>
<dbReference type="SFLD" id="SFLDS00003">
    <property type="entry name" value="Haloacid_Dehalogenase"/>
    <property type="match status" value="1"/>
</dbReference>
<dbReference type="SFLD" id="SFLDG01129">
    <property type="entry name" value="C1.5:_HAD__Beta-PGM__Phosphata"/>
    <property type="match status" value="1"/>
</dbReference>
<comment type="pathway">
    <text evidence="2">Organic acid metabolism; glycolate biosynthesis; glycolate from 2-phosphoglycolate: step 1/1.</text>
</comment>
<dbReference type="Pfam" id="PF13419">
    <property type="entry name" value="HAD_2"/>
    <property type="match status" value="1"/>
</dbReference>
<comment type="caution">
    <text evidence="5">The sequence shown here is derived from an EMBL/GenBank/DDBJ whole genome shotgun (WGS) entry which is preliminary data.</text>
</comment>
<evidence type="ECO:0000256" key="2">
    <source>
        <dbReference type="ARBA" id="ARBA00004818"/>
    </source>
</evidence>
<accession>A0A0N1EIL5</accession>
<comment type="similarity">
    <text evidence="3">Belongs to the HAD-like hydrolase superfamily. CbbY/CbbZ/Gph/YieH family.</text>
</comment>
<evidence type="ECO:0000313" key="5">
    <source>
        <dbReference type="EMBL" id="KPH56005.1"/>
    </source>
</evidence>